<reference evidence="2" key="1">
    <citation type="journal article" date="2015" name="Nature">
        <title>Complex archaea that bridge the gap between prokaryotes and eukaryotes.</title>
        <authorList>
            <person name="Spang A."/>
            <person name="Saw J.H."/>
            <person name="Jorgensen S.L."/>
            <person name="Zaremba-Niedzwiedzka K."/>
            <person name="Martijn J."/>
            <person name="Lind A.E."/>
            <person name="van Eijk R."/>
            <person name="Schleper C."/>
            <person name="Guy L."/>
            <person name="Ettema T.J."/>
        </authorList>
    </citation>
    <scope>NUCLEOTIDE SEQUENCE</scope>
</reference>
<name>A0A0F9FF63_9ZZZZ</name>
<evidence type="ECO:0000313" key="2">
    <source>
        <dbReference type="EMBL" id="KKL84933.1"/>
    </source>
</evidence>
<feature type="region of interest" description="Disordered" evidence="1">
    <location>
        <begin position="1"/>
        <end position="51"/>
    </location>
</feature>
<proteinExistence type="predicted"/>
<protein>
    <submittedName>
        <fullName evidence="2">Uncharacterized protein</fullName>
    </submittedName>
</protein>
<dbReference type="EMBL" id="LAZR01021551">
    <property type="protein sequence ID" value="KKL84933.1"/>
    <property type="molecule type" value="Genomic_DNA"/>
</dbReference>
<feature type="region of interest" description="Disordered" evidence="1">
    <location>
        <begin position="137"/>
        <end position="175"/>
    </location>
</feature>
<sequence length="175" mass="19918">MAKKNASEVSEKEKQEQASEVSETKEEKEKQEQASEVSVKEKQEQEKKDKLAEEVREGLLKDPEFVKSLVASKDVQSLIQHERDTQIHQQTLPLKQRMEEMERQLAAATKANDPVRAKYQKLKDAGEFEQALELLENSQQVSEAETAAEERGRRKGAQEILSALSAKPPFQEITQ</sequence>
<accession>A0A0F9FF63</accession>
<feature type="non-terminal residue" evidence="2">
    <location>
        <position position="175"/>
    </location>
</feature>
<gene>
    <name evidence="2" type="ORF">LCGC14_1959770</name>
</gene>
<comment type="caution">
    <text evidence="2">The sequence shown here is derived from an EMBL/GenBank/DDBJ whole genome shotgun (WGS) entry which is preliminary data.</text>
</comment>
<organism evidence="2">
    <name type="scientific">marine sediment metagenome</name>
    <dbReference type="NCBI Taxonomy" id="412755"/>
    <lineage>
        <taxon>unclassified sequences</taxon>
        <taxon>metagenomes</taxon>
        <taxon>ecological metagenomes</taxon>
    </lineage>
</organism>
<dbReference type="AlphaFoldDB" id="A0A0F9FF63"/>
<evidence type="ECO:0000256" key="1">
    <source>
        <dbReference type="SAM" id="MobiDB-lite"/>
    </source>
</evidence>